<dbReference type="CDD" id="cd00009">
    <property type="entry name" value="AAA"/>
    <property type="match status" value="1"/>
</dbReference>
<dbReference type="PIRSF" id="PIRSF002849">
    <property type="entry name" value="AAA_ATPase_chaperone_MoxR_prd"/>
    <property type="match status" value="1"/>
</dbReference>
<evidence type="ECO:0000256" key="3">
    <source>
        <dbReference type="ARBA" id="ARBA00061607"/>
    </source>
</evidence>
<dbReference type="PANTHER" id="PTHR42759:SF1">
    <property type="entry name" value="MAGNESIUM-CHELATASE SUBUNIT CHLD"/>
    <property type="match status" value="1"/>
</dbReference>
<reference evidence="6" key="1">
    <citation type="submission" date="2023-03" db="EMBL/GenBank/DDBJ databases">
        <title>Edaphobacter sp.</title>
        <authorList>
            <person name="Huber K.J."/>
            <person name="Papendorf J."/>
            <person name="Pilke C."/>
            <person name="Bunk B."/>
            <person name="Sproeer C."/>
            <person name="Pester M."/>
        </authorList>
    </citation>
    <scope>NUCLEOTIDE SEQUENCE</scope>
    <source>
        <strain evidence="6">DSM 110680</strain>
    </source>
</reference>
<dbReference type="Pfam" id="PF17863">
    <property type="entry name" value="AAA_lid_2"/>
    <property type="match status" value="1"/>
</dbReference>
<keyword evidence="2" id="KW-0067">ATP-binding</keyword>
<dbReference type="EMBL" id="CP121196">
    <property type="protein sequence ID" value="XBH17886.1"/>
    <property type="molecule type" value="Genomic_DNA"/>
</dbReference>
<evidence type="ECO:0000313" key="6">
    <source>
        <dbReference type="EMBL" id="XBH17886.1"/>
    </source>
</evidence>
<dbReference type="SUPFAM" id="SSF52540">
    <property type="entry name" value="P-loop containing nucleoside triphosphate hydrolases"/>
    <property type="match status" value="1"/>
</dbReference>
<dbReference type="GO" id="GO:0005524">
    <property type="term" value="F:ATP binding"/>
    <property type="evidence" value="ECO:0007669"/>
    <property type="project" value="UniProtKB-KW"/>
</dbReference>
<name>A0AAU7DKM8_9BACT</name>
<organism evidence="6">
    <name type="scientific">Telmatobacter sp. DSM 110680</name>
    <dbReference type="NCBI Taxonomy" id="3036704"/>
    <lineage>
        <taxon>Bacteria</taxon>
        <taxon>Pseudomonadati</taxon>
        <taxon>Acidobacteriota</taxon>
        <taxon>Terriglobia</taxon>
        <taxon>Terriglobales</taxon>
        <taxon>Acidobacteriaceae</taxon>
        <taxon>Telmatobacter</taxon>
    </lineage>
</organism>
<accession>A0AAU7DKM8</accession>
<dbReference type="Pfam" id="PF07726">
    <property type="entry name" value="AAA_3"/>
    <property type="match status" value="1"/>
</dbReference>
<dbReference type="GO" id="GO:0016887">
    <property type="term" value="F:ATP hydrolysis activity"/>
    <property type="evidence" value="ECO:0007669"/>
    <property type="project" value="InterPro"/>
</dbReference>
<dbReference type="InterPro" id="IPR050764">
    <property type="entry name" value="CbbQ/NirQ/NorQ/GpvN"/>
</dbReference>
<dbReference type="InterPro" id="IPR003593">
    <property type="entry name" value="AAA+_ATPase"/>
</dbReference>
<dbReference type="Gene3D" id="3.40.50.300">
    <property type="entry name" value="P-loop containing nucleotide triphosphate hydrolases"/>
    <property type="match status" value="1"/>
</dbReference>
<dbReference type="PANTHER" id="PTHR42759">
    <property type="entry name" value="MOXR FAMILY PROTEIN"/>
    <property type="match status" value="1"/>
</dbReference>
<dbReference type="Gene3D" id="1.10.8.80">
    <property type="entry name" value="Magnesium chelatase subunit I, C-Terminal domain"/>
    <property type="match status" value="1"/>
</dbReference>
<dbReference type="InterPro" id="IPR027417">
    <property type="entry name" value="P-loop_NTPase"/>
</dbReference>
<evidence type="ECO:0000259" key="5">
    <source>
        <dbReference type="SMART" id="SM00382"/>
    </source>
</evidence>
<protein>
    <submittedName>
        <fullName evidence="6">MoxR family ATPase</fullName>
    </submittedName>
</protein>
<evidence type="ECO:0000256" key="1">
    <source>
        <dbReference type="ARBA" id="ARBA00022741"/>
    </source>
</evidence>
<gene>
    <name evidence="6" type="ORF">P8935_00810</name>
</gene>
<dbReference type="FunFam" id="3.40.50.300:FF:000640">
    <property type="entry name" value="MoxR family ATPase"/>
    <property type="match status" value="1"/>
</dbReference>
<keyword evidence="1" id="KW-0547">Nucleotide-binding</keyword>
<evidence type="ECO:0000256" key="2">
    <source>
        <dbReference type="ARBA" id="ARBA00022840"/>
    </source>
</evidence>
<comment type="similarity">
    <text evidence="3">Belongs to the MoxR family.</text>
</comment>
<dbReference type="InterPro" id="IPR041628">
    <property type="entry name" value="ChlI/MoxR_AAA_lid"/>
</dbReference>
<feature type="domain" description="AAA+ ATPase" evidence="5">
    <location>
        <begin position="73"/>
        <end position="214"/>
    </location>
</feature>
<dbReference type="RefSeq" id="WP_348263111.1">
    <property type="nucleotide sequence ID" value="NZ_CP121196.1"/>
</dbReference>
<sequence>MSEEVNQQESSDPNAVSRPTVELQPPAEVQQPAASQQGLRATSALIAHARTELGRVISGQTQVVEEVLISVLCQGHALLEGVPGIAKTLMVKTLGRLLGLGFQRVQATPDLMPADILGTTILRPGTDTFTFHAGPVFTDLLLVDEINRMPPRTQAALLECMEERQVTSDGTRRPLPSWFTVFATQNPVDFEGTYPLPEAQLDRFLMKIRVPYPNEAEELQILERHHAGSGVSLLDDAAIAPIPEGMLEAARAEVRAIRIEPELYGYILTLARRTREWPTLLLGASPRAALSIMRVAQASAAFDGRDYLVPDDVKRAVAPVLRHRVMLKPEAELEGFDADRVLADVIATVPVPRK</sequence>
<proteinExistence type="inferred from homology"/>
<feature type="compositionally biased region" description="Polar residues" evidence="4">
    <location>
        <begin position="1"/>
        <end position="14"/>
    </location>
</feature>
<dbReference type="InterPro" id="IPR011703">
    <property type="entry name" value="ATPase_AAA-3"/>
</dbReference>
<feature type="region of interest" description="Disordered" evidence="4">
    <location>
        <begin position="1"/>
        <end position="35"/>
    </location>
</feature>
<evidence type="ECO:0000256" key="4">
    <source>
        <dbReference type="SAM" id="MobiDB-lite"/>
    </source>
</evidence>
<dbReference type="SMART" id="SM00382">
    <property type="entry name" value="AAA"/>
    <property type="match status" value="1"/>
</dbReference>
<dbReference type="AlphaFoldDB" id="A0AAU7DKM8"/>